<evidence type="ECO:0000313" key="9">
    <source>
        <dbReference type="EMBL" id="HEC78019.1"/>
    </source>
</evidence>
<dbReference type="PROSITE" id="PS50861">
    <property type="entry name" value="AA_TRNA_LIGASE_II_GLYAB"/>
    <property type="match status" value="1"/>
</dbReference>
<name>A0A9C9ELF7_UNCW3</name>
<dbReference type="NCBIfam" id="NF006827">
    <property type="entry name" value="PRK09348.1"/>
    <property type="match status" value="1"/>
</dbReference>
<sequence length="291" mass="33950">MKKTYTFENIILNLKQYWQKKGCLLFEPYNSEVGAGTFNPATFIRVLDKKPWNVCYVELSKRPRDGRYAENPHRVQQYYQLQVIMKPAPRNIQKMYLESLQSLGFKLNEHEIRFVEGDWEAPTLGAWGLGWEVWLDGLEITQFTYFQQAGGVNLQLIPAEITYGLERIAVILQNAKSIFDLKWNDELTWGDVYRQNEIEFSEYNFKTADSKFLVSLFNEYEAEALRIFEKGLVLPGYDYTIKCSNIFNILEARGAISISERAKMIGRVRALANQAARLYLEKERSESEEND</sequence>
<comment type="similarity">
    <text evidence="1 8">Belongs to the class-II aminoacyl-tRNA synthetase family.</text>
</comment>
<dbReference type="EMBL" id="DRIG01000029">
    <property type="protein sequence ID" value="HEC78019.1"/>
    <property type="molecule type" value="Genomic_DNA"/>
</dbReference>
<dbReference type="SUPFAM" id="SSF55681">
    <property type="entry name" value="Class II aaRS and biotin synthetases"/>
    <property type="match status" value="1"/>
</dbReference>
<comment type="subunit">
    <text evidence="8">Tetramer of two alpha and two beta subunits.</text>
</comment>
<dbReference type="PRINTS" id="PR01044">
    <property type="entry name" value="TRNASYNTHGA"/>
</dbReference>
<gene>
    <name evidence="8" type="primary">glyQ</name>
    <name evidence="9" type="ORF">ENI34_02615</name>
</gene>
<evidence type="ECO:0000313" key="10">
    <source>
        <dbReference type="Proteomes" id="UP000885826"/>
    </source>
</evidence>
<dbReference type="GO" id="GO:0006426">
    <property type="term" value="P:glycyl-tRNA aminoacylation"/>
    <property type="evidence" value="ECO:0007669"/>
    <property type="project" value="UniProtKB-UniRule"/>
</dbReference>
<keyword evidence="6 8" id="KW-0030">Aminoacyl-tRNA synthetase</keyword>
<organism evidence="9 10">
    <name type="scientific">candidate division WOR-3 bacterium</name>
    <dbReference type="NCBI Taxonomy" id="2052148"/>
    <lineage>
        <taxon>Bacteria</taxon>
        <taxon>Bacteria division WOR-3</taxon>
    </lineage>
</organism>
<dbReference type="Pfam" id="PF02091">
    <property type="entry name" value="tRNA-synt_2e"/>
    <property type="match status" value="1"/>
</dbReference>
<keyword evidence="8" id="KW-0963">Cytoplasm</keyword>
<dbReference type="Gene3D" id="1.20.58.180">
    <property type="entry name" value="Class II aaRS and biotin synthetases, domain 2"/>
    <property type="match status" value="1"/>
</dbReference>
<dbReference type="InterPro" id="IPR006194">
    <property type="entry name" value="Gly-tRNA-synth_heterodimer"/>
</dbReference>
<dbReference type="Proteomes" id="UP000885826">
    <property type="component" value="Unassembled WGS sequence"/>
</dbReference>
<dbReference type="GO" id="GO:0005829">
    <property type="term" value="C:cytosol"/>
    <property type="evidence" value="ECO:0007669"/>
    <property type="project" value="TreeGrafter"/>
</dbReference>
<proteinExistence type="inferred from homology"/>
<dbReference type="NCBIfam" id="TIGR00388">
    <property type="entry name" value="glyQ"/>
    <property type="match status" value="1"/>
</dbReference>
<dbReference type="PANTHER" id="PTHR30075">
    <property type="entry name" value="GLYCYL-TRNA SYNTHETASE"/>
    <property type="match status" value="1"/>
</dbReference>
<comment type="catalytic activity">
    <reaction evidence="7 8">
        <text>tRNA(Gly) + glycine + ATP = glycyl-tRNA(Gly) + AMP + diphosphate</text>
        <dbReference type="Rhea" id="RHEA:16013"/>
        <dbReference type="Rhea" id="RHEA-COMP:9664"/>
        <dbReference type="Rhea" id="RHEA-COMP:9683"/>
        <dbReference type="ChEBI" id="CHEBI:30616"/>
        <dbReference type="ChEBI" id="CHEBI:33019"/>
        <dbReference type="ChEBI" id="CHEBI:57305"/>
        <dbReference type="ChEBI" id="CHEBI:78442"/>
        <dbReference type="ChEBI" id="CHEBI:78522"/>
        <dbReference type="ChEBI" id="CHEBI:456215"/>
        <dbReference type="EC" id="6.1.1.14"/>
    </reaction>
</comment>
<evidence type="ECO:0000256" key="1">
    <source>
        <dbReference type="ARBA" id="ARBA00008226"/>
    </source>
</evidence>
<evidence type="ECO:0000256" key="2">
    <source>
        <dbReference type="ARBA" id="ARBA00022598"/>
    </source>
</evidence>
<dbReference type="GO" id="GO:0004820">
    <property type="term" value="F:glycine-tRNA ligase activity"/>
    <property type="evidence" value="ECO:0007669"/>
    <property type="project" value="UniProtKB-UniRule"/>
</dbReference>
<comment type="subcellular location">
    <subcellularLocation>
        <location evidence="8">Cytoplasm</location>
    </subcellularLocation>
</comment>
<accession>A0A9C9ELF7</accession>
<protein>
    <recommendedName>
        <fullName evidence="8">Glycine--tRNA ligase alpha subunit</fullName>
        <ecNumber evidence="8">6.1.1.14</ecNumber>
    </recommendedName>
    <alternativeName>
        <fullName evidence="8">Glycyl-tRNA synthetase alpha subunit</fullName>
        <shortName evidence="8">GlyRS</shortName>
    </alternativeName>
</protein>
<dbReference type="EC" id="6.1.1.14" evidence="8"/>
<evidence type="ECO:0000256" key="4">
    <source>
        <dbReference type="ARBA" id="ARBA00022840"/>
    </source>
</evidence>
<reference evidence="9" key="1">
    <citation type="journal article" date="2020" name="mSystems">
        <title>Genome- and Community-Level Interaction Insights into Carbon Utilization and Element Cycling Functions of Hydrothermarchaeota in Hydrothermal Sediment.</title>
        <authorList>
            <person name="Zhou Z."/>
            <person name="Liu Y."/>
            <person name="Xu W."/>
            <person name="Pan J."/>
            <person name="Luo Z.H."/>
            <person name="Li M."/>
        </authorList>
    </citation>
    <scope>NUCLEOTIDE SEQUENCE</scope>
    <source>
        <strain evidence="9">HyVt-388</strain>
    </source>
</reference>
<dbReference type="Gene3D" id="3.30.930.10">
    <property type="entry name" value="Bira Bifunctional Protein, Domain 2"/>
    <property type="match status" value="1"/>
</dbReference>
<dbReference type="InterPro" id="IPR002310">
    <property type="entry name" value="Gly-tRNA_ligase_asu"/>
</dbReference>
<dbReference type="GO" id="GO:0005524">
    <property type="term" value="F:ATP binding"/>
    <property type="evidence" value="ECO:0007669"/>
    <property type="project" value="UniProtKB-UniRule"/>
</dbReference>
<dbReference type="AlphaFoldDB" id="A0A9C9ELF7"/>
<keyword evidence="5 8" id="KW-0648">Protein biosynthesis</keyword>
<keyword evidence="2 8" id="KW-0436">Ligase</keyword>
<evidence type="ECO:0000256" key="7">
    <source>
        <dbReference type="ARBA" id="ARBA00047937"/>
    </source>
</evidence>
<dbReference type="PANTHER" id="PTHR30075:SF2">
    <property type="entry name" value="GLYCINE--TRNA LIGASE, CHLOROPLASTIC_MITOCHONDRIAL 2"/>
    <property type="match status" value="1"/>
</dbReference>
<evidence type="ECO:0000256" key="6">
    <source>
        <dbReference type="ARBA" id="ARBA00023146"/>
    </source>
</evidence>
<dbReference type="InterPro" id="IPR045864">
    <property type="entry name" value="aa-tRNA-synth_II/BPL/LPL"/>
</dbReference>
<comment type="caution">
    <text evidence="9">The sequence shown here is derived from an EMBL/GenBank/DDBJ whole genome shotgun (WGS) entry which is preliminary data.</text>
</comment>
<evidence type="ECO:0000256" key="8">
    <source>
        <dbReference type="HAMAP-Rule" id="MF_00254"/>
    </source>
</evidence>
<evidence type="ECO:0000256" key="5">
    <source>
        <dbReference type="ARBA" id="ARBA00022917"/>
    </source>
</evidence>
<keyword evidence="4 8" id="KW-0067">ATP-binding</keyword>
<keyword evidence="3 8" id="KW-0547">Nucleotide-binding</keyword>
<evidence type="ECO:0000256" key="3">
    <source>
        <dbReference type="ARBA" id="ARBA00022741"/>
    </source>
</evidence>
<dbReference type="HAMAP" id="MF_00254">
    <property type="entry name" value="Gly_tRNA_synth_alpha"/>
    <property type="match status" value="1"/>
</dbReference>